<dbReference type="RefSeq" id="XP_014160103.1">
    <property type="nucleotide sequence ID" value="XM_014304628.1"/>
</dbReference>
<evidence type="ECO:0000259" key="6">
    <source>
        <dbReference type="PROSITE" id="PS50128"/>
    </source>
</evidence>
<feature type="domain" description="SURP motif" evidence="6">
    <location>
        <begin position="237"/>
        <end position="279"/>
    </location>
</feature>
<gene>
    <name evidence="7" type="ORF">SARC_01638</name>
</gene>
<dbReference type="PANTHER" id="PTHR13161:SF15">
    <property type="entry name" value="SPLICING FACTOR, SUPPRESSOR OF WHITE-APRICOT HOMOLOG"/>
    <property type="match status" value="1"/>
</dbReference>
<feature type="region of interest" description="Disordered" evidence="5">
    <location>
        <begin position="505"/>
        <end position="662"/>
    </location>
</feature>
<evidence type="ECO:0000256" key="4">
    <source>
        <dbReference type="ARBA" id="ARBA00023187"/>
    </source>
</evidence>
<sequence length="878" mass="94651">MNAQDSFAGLQDVLPQPRPVSRRRRKFDRRGDEDRKSKEEMDKLLVFGYACTLVDNPTVAQDIDHGKYLGPCMADESLLVDRHDVRHNVSDLNRFKAIKKKLKGIPRSERGSEEERVVYKLCDAMRKEPYEQALLKKAQEERDQEVRNKQETLDHTSGNVFHYNYGEGSGSSAHARDAGGVAQAPTLEQVARFSGPTAMSVLHGECTEVGQKPMSYQLPFTLPRDLCAPALRGVHEIIVSAAEFLEANSMQAEIALKASVDSNPLIAFVTTGHGLHGYYKFARERVRTGKIVALDMEIEDEPDTDMQVDGIDTKVGMGGSESEVARDERTTSETVGEGKLVSEDGAISNGHKILAHEDADDEVGEIVNPESGSSGKTMPDTVDEMHKLVDDLLEPTAHKPAMGLDDCMAAVGAFVSNGIAASQADNSGKPKTVMDTVSALVAYGEYSDSSDDGDSDENEAAIVGGVDPQAIDVSVSVAENGACERSDDNAVDVMHGSSPQVGGGLVGYRGIANTDSADSQSSEEEGEISAASHTVQNSLGVRDDELEDPKFKSEDESGDSTRVAKLRRKIKETNGTSSGETETEGILSDALEAVEQSESTERTNSTAEDLSRLQRPVSVENDTIEGTDNTAENASKRRRSVNVETEDEESKMKNNDDDKVVSEGLSISTAVNELYEGGGNETALEENESMGSTGTTKLGVDTKATTSGKAKRDSRRVTDKESATHEPDSPTSEEEGEIFEKVDKVKLTKPPTAVADVNNATEKAMTKIEIDSSKSDVEMDSLSVNKMNKIKYVSSNKEHENATEGTSTANDGGEMAVTEDGAASQDAQSTASKVSDTELHVGQAQHKKRKANAVGVADSLDAEDTKRSGRGKRHKRTK</sequence>
<evidence type="ECO:0000256" key="1">
    <source>
        <dbReference type="ARBA" id="ARBA00022664"/>
    </source>
</evidence>
<keyword evidence="4" id="KW-0508">mRNA splicing</keyword>
<dbReference type="AlphaFoldDB" id="A0A0L0GBD1"/>
<feature type="compositionally biased region" description="Acidic residues" evidence="5">
    <location>
        <begin position="448"/>
        <end position="459"/>
    </location>
</feature>
<feature type="compositionally biased region" description="Polar residues" evidence="5">
    <location>
        <begin position="620"/>
        <end position="633"/>
    </location>
</feature>
<dbReference type="SMART" id="SM01141">
    <property type="entry name" value="DRY_EERY"/>
    <property type="match status" value="1"/>
</dbReference>
<dbReference type="Pfam" id="PF09750">
    <property type="entry name" value="DRY_EERY"/>
    <property type="match status" value="1"/>
</dbReference>
<name>A0A0L0GBD1_9EUKA</name>
<keyword evidence="2" id="KW-0677">Repeat</keyword>
<dbReference type="InterPro" id="IPR019147">
    <property type="entry name" value="SWAP_N_domain"/>
</dbReference>
<feature type="region of interest" description="Disordered" evidence="5">
    <location>
        <begin position="1"/>
        <end position="35"/>
    </location>
</feature>
<evidence type="ECO:0000256" key="5">
    <source>
        <dbReference type="SAM" id="MobiDB-lite"/>
    </source>
</evidence>
<dbReference type="InterPro" id="IPR000061">
    <property type="entry name" value="Surp"/>
</dbReference>
<organism evidence="7 8">
    <name type="scientific">Sphaeroforma arctica JP610</name>
    <dbReference type="NCBI Taxonomy" id="667725"/>
    <lineage>
        <taxon>Eukaryota</taxon>
        <taxon>Ichthyosporea</taxon>
        <taxon>Ichthyophonida</taxon>
        <taxon>Sphaeroforma</taxon>
    </lineage>
</organism>
<protein>
    <recommendedName>
        <fullName evidence="6">SURP motif domain-containing protein</fullName>
    </recommendedName>
</protein>
<dbReference type="PROSITE" id="PS50128">
    <property type="entry name" value="SURP"/>
    <property type="match status" value="1"/>
</dbReference>
<evidence type="ECO:0000256" key="2">
    <source>
        <dbReference type="ARBA" id="ARBA00022737"/>
    </source>
</evidence>
<feature type="compositionally biased region" description="Basic and acidic residues" evidence="5">
    <location>
        <begin position="715"/>
        <end position="728"/>
    </location>
</feature>
<dbReference type="eggNOG" id="KOG1847">
    <property type="taxonomic scope" value="Eukaryota"/>
</dbReference>
<accession>A0A0L0GBD1</accession>
<feature type="region of interest" description="Disordered" evidence="5">
    <location>
        <begin position="304"/>
        <end position="335"/>
    </location>
</feature>
<dbReference type="STRING" id="667725.A0A0L0GBD1"/>
<feature type="compositionally biased region" description="Basic residues" evidence="5">
    <location>
        <begin position="868"/>
        <end position="878"/>
    </location>
</feature>
<reference evidence="7 8" key="1">
    <citation type="submission" date="2011-02" db="EMBL/GenBank/DDBJ databases">
        <title>The Genome Sequence of Sphaeroforma arctica JP610.</title>
        <authorList>
            <consortium name="The Broad Institute Genome Sequencing Platform"/>
            <person name="Russ C."/>
            <person name="Cuomo C."/>
            <person name="Young S.K."/>
            <person name="Zeng Q."/>
            <person name="Gargeya S."/>
            <person name="Alvarado L."/>
            <person name="Berlin A."/>
            <person name="Chapman S.B."/>
            <person name="Chen Z."/>
            <person name="Freedman E."/>
            <person name="Gellesch M."/>
            <person name="Goldberg J."/>
            <person name="Griggs A."/>
            <person name="Gujja S."/>
            <person name="Heilman E."/>
            <person name="Heiman D."/>
            <person name="Howarth C."/>
            <person name="Mehta T."/>
            <person name="Neiman D."/>
            <person name="Pearson M."/>
            <person name="Roberts A."/>
            <person name="Saif S."/>
            <person name="Shea T."/>
            <person name="Shenoy N."/>
            <person name="Sisk P."/>
            <person name="Stolte C."/>
            <person name="Sykes S."/>
            <person name="White J."/>
            <person name="Yandava C."/>
            <person name="Burger G."/>
            <person name="Gray M.W."/>
            <person name="Holland P.W.H."/>
            <person name="King N."/>
            <person name="Lang F.B.F."/>
            <person name="Roger A.J."/>
            <person name="Ruiz-Trillo I."/>
            <person name="Haas B."/>
            <person name="Nusbaum C."/>
            <person name="Birren B."/>
        </authorList>
    </citation>
    <scope>NUCLEOTIDE SEQUENCE [LARGE SCALE GENOMIC DNA]</scope>
    <source>
        <strain evidence="7 8">JP610</strain>
    </source>
</reference>
<dbReference type="PANTHER" id="PTHR13161">
    <property type="entry name" value="SPLICING FACTOR SUPPRESSOR OF WHITE APRICOT"/>
    <property type="match status" value="1"/>
</dbReference>
<dbReference type="GeneID" id="25902142"/>
<keyword evidence="1" id="KW-0507">mRNA processing</keyword>
<dbReference type="Proteomes" id="UP000054560">
    <property type="component" value="Unassembled WGS sequence"/>
</dbReference>
<feature type="region of interest" description="Disordered" evidence="5">
    <location>
        <begin position="793"/>
        <end position="878"/>
    </location>
</feature>
<keyword evidence="3" id="KW-0694">RNA-binding</keyword>
<proteinExistence type="predicted"/>
<dbReference type="EMBL" id="KQ241663">
    <property type="protein sequence ID" value="KNC86201.1"/>
    <property type="molecule type" value="Genomic_DNA"/>
</dbReference>
<feature type="region of interest" description="Disordered" evidence="5">
    <location>
        <begin position="445"/>
        <end position="467"/>
    </location>
</feature>
<evidence type="ECO:0000256" key="3">
    <source>
        <dbReference type="ARBA" id="ARBA00022884"/>
    </source>
</evidence>
<evidence type="ECO:0000313" key="8">
    <source>
        <dbReference type="Proteomes" id="UP000054560"/>
    </source>
</evidence>
<feature type="compositionally biased region" description="Polar residues" evidence="5">
    <location>
        <begin position="825"/>
        <end position="834"/>
    </location>
</feature>
<keyword evidence="8" id="KW-1185">Reference proteome</keyword>
<feature type="region of interest" description="Disordered" evidence="5">
    <location>
        <begin position="674"/>
        <end position="744"/>
    </location>
</feature>
<dbReference type="GO" id="GO:0003723">
    <property type="term" value="F:RNA binding"/>
    <property type="evidence" value="ECO:0007669"/>
    <property type="project" value="UniProtKB-KW"/>
</dbReference>
<dbReference type="InterPro" id="IPR040397">
    <property type="entry name" value="SWAP"/>
</dbReference>
<evidence type="ECO:0000313" key="7">
    <source>
        <dbReference type="EMBL" id="KNC86201.1"/>
    </source>
</evidence>
<dbReference type="OrthoDB" id="5836667at2759"/>
<feature type="compositionally biased region" description="Basic and acidic residues" evidence="5">
    <location>
        <begin position="650"/>
        <end position="661"/>
    </location>
</feature>
<dbReference type="GO" id="GO:0000395">
    <property type="term" value="P:mRNA 5'-splice site recognition"/>
    <property type="evidence" value="ECO:0007669"/>
    <property type="project" value="TreeGrafter"/>
</dbReference>